<organism evidence="1 2">
    <name type="scientific">Euplotes crassus</name>
    <dbReference type="NCBI Taxonomy" id="5936"/>
    <lineage>
        <taxon>Eukaryota</taxon>
        <taxon>Sar</taxon>
        <taxon>Alveolata</taxon>
        <taxon>Ciliophora</taxon>
        <taxon>Intramacronucleata</taxon>
        <taxon>Spirotrichea</taxon>
        <taxon>Hypotrichia</taxon>
        <taxon>Euplotida</taxon>
        <taxon>Euplotidae</taxon>
        <taxon>Moneuplotes</taxon>
    </lineage>
</organism>
<keyword evidence="2" id="KW-1185">Reference proteome</keyword>
<evidence type="ECO:0000313" key="2">
    <source>
        <dbReference type="Proteomes" id="UP001295684"/>
    </source>
</evidence>
<sequence>MSEANSRSYYFKFRAHTADDVQVRQNDCHEVEASKQVLKKGILETECLPYIGKPINLKRQVTNKGELLLNSTTEEQHVQTSTTPFHSINKIKIQQMYQESYDLDKSKNVYKDFSPQSSLPLKYHEIKKNFSNFNMRFNSQQKGKITRKYESLEMKERGFNRKGSYYQNKNLGCSLDKNLQKSLDNKRVSPTHLGRVLDASAKQVQTKGVRNKSTSVCINQNTSIPQSKKGIHNSLVGLDSKETFQKKTKINQKCVKTNGSKFKSNYQGRKYVHLEKRLGSLIKNFSLSSSIELKQRKRNHLIYGNNQGSLNSRNTAICPNNKATIQRLSTLGNLKENDALRMNRKVWFGPKDSTTPLESDCLGLGSIKFQYRTTDEPNRSLGRSDLIRENNIPKVDKSKPLKMNDDLEYIFASTKPQNVVNQSKQNVKDLKKRDHFIGKKISITTPMSCGINTLGCPLGSD</sequence>
<gene>
    <name evidence="1" type="ORF">ECRASSUSDP1_LOCUS28280</name>
</gene>
<protein>
    <submittedName>
        <fullName evidence="1">Uncharacterized protein</fullName>
    </submittedName>
</protein>
<name>A0AAD1YBJ1_EUPCR</name>
<dbReference type="EMBL" id="CAMPGE010029184">
    <property type="protein sequence ID" value="CAI2386657.1"/>
    <property type="molecule type" value="Genomic_DNA"/>
</dbReference>
<accession>A0AAD1YBJ1</accession>
<comment type="caution">
    <text evidence="1">The sequence shown here is derived from an EMBL/GenBank/DDBJ whole genome shotgun (WGS) entry which is preliminary data.</text>
</comment>
<dbReference type="Proteomes" id="UP001295684">
    <property type="component" value="Unassembled WGS sequence"/>
</dbReference>
<dbReference type="AlphaFoldDB" id="A0AAD1YBJ1"/>
<evidence type="ECO:0000313" key="1">
    <source>
        <dbReference type="EMBL" id="CAI2386657.1"/>
    </source>
</evidence>
<reference evidence="1" key="1">
    <citation type="submission" date="2023-07" db="EMBL/GenBank/DDBJ databases">
        <authorList>
            <consortium name="AG Swart"/>
            <person name="Singh M."/>
            <person name="Singh A."/>
            <person name="Seah K."/>
            <person name="Emmerich C."/>
        </authorList>
    </citation>
    <scope>NUCLEOTIDE SEQUENCE</scope>
    <source>
        <strain evidence="1">DP1</strain>
    </source>
</reference>
<proteinExistence type="predicted"/>